<name>A0A832A668_9BACT</name>
<evidence type="ECO:0000259" key="2">
    <source>
        <dbReference type="Pfam" id="PF05168"/>
    </source>
</evidence>
<dbReference type="InterPro" id="IPR052226">
    <property type="entry name" value="UPF0332_toxin"/>
</dbReference>
<sequence length="120" mass="13726">MARADEAMEDARILAMAGRWNACVNRLYYACFYAVSALLVRDGLSSSKHAGVRSLFNKEYVRTGKVPKDLARIYNDLFERRQEGDYIDFVSFQESQVLPWIAKADELIRYVADLIGKHAD</sequence>
<organism evidence="3">
    <name type="scientific">Desulfacinum infernum</name>
    <dbReference type="NCBI Taxonomy" id="35837"/>
    <lineage>
        <taxon>Bacteria</taxon>
        <taxon>Pseudomonadati</taxon>
        <taxon>Thermodesulfobacteriota</taxon>
        <taxon>Syntrophobacteria</taxon>
        <taxon>Syntrophobacterales</taxon>
        <taxon>Syntrophobacteraceae</taxon>
        <taxon>Desulfacinum</taxon>
    </lineage>
</organism>
<dbReference type="EMBL" id="DSTK01000026">
    <property type="protein sequence ID" value="HFK97429.1"/>
    <property type="molecule type" value="Genomic_DNA"/>
</dbReference>
<comment type="caution">
    <text evidence="3">The sequence shown here is derived from an EMBL/GenBank/DDBJ whole genome shotgun (WGS) entry which is preliminary data.</text>
</comment>
<dbReference type="AlphaFoldDB" id="A0A832A668"/>
<gene>
    <name evidence="3" type="ORF">ENS06_08935</name>
</gene>
<dbReference type="Pfam" id="PF05168">
    <property type="entry name" value="HEPN"/>
    <property type="match status" value="1"/>
</dbReference>
<proteinExistence type="inferred from homology"/>
<dbReference type="PANTHER" id="PTHR36565:SF1">
    <property type="entry name" value="UPF0332 PROTEIN TM_1000"/>
    <property type="match status" value="1"/>
</dbReference>
<dbReference type="InterPro" id="IPR007842">
    <property type="entry name" value="HEPN_dom"/>
</dbReference>
<dbReference type="Gene3D" id="1.20.120.330">
    <property type="entry name" value="Nucleotidyltransferases domain 2"/>
    <property type="match status" value="1"/>
</dbReference>
<evidence type="ECO:0000313" key="3">
    <source>
        <dbReference type="EMBL" id="HFK97429.1"/>
    </source>
</evidence>
<protein>
    <submittedName>
        <fullName evidence="3">HEPN domain-containing protein</fullName>
    </submittedName>
</protein>
<comment type="similarity">
    <text evidence="1">Belongs to the UPF0332 family.</text>
</comment>
<feature type="domain" description="HEPN" evidence="2">
    <location>
        <begin position="2"/>
        <end position="112"/>
    </location>
</feature>
<dbReference type="PANTHER" id="PTHR36565">
    <property type="entry name" value="UPF0332 PROTEIN TM_1000"/>
    <property type="match status" value="1"/>
</dbReference>
<evidence type="ECO:0000256" key="1">
    <source>
        <dbReference type="ARBA" id="ARBA00038248"/>
    </source>
</evidence>
<accession>A0A832A668</accession>
<reference evidence="3" key="1">
    <citation type="journal article" date="2020" name="mSystems">
        <title>Genome- and Community-Level Interaction Insights into Carbon Utilization and Element Cycling Functions of Hydrothermarchaeota in Hydrothermal Sediment.</title>
        <authorList>
            <person name="Zhou Z."/>
            <person name="Liu Y."/>
            <person name="Xu W."/>
            <person name="Pan J."/>
            <person name="Luo Z.H."/>
            <person name="Li M."/>
        </authorList>
    </citation>
    <scope>NUCLEOTIDE SEQUENCE [LARGE SCALE GENOMIC DNA]</scope>
    <source>
        <strain evidence="3">SpSt-456</strain>
    </source>
</reference>